<protein>
    <recommendedName>
        <fullName evidence="3">Entericidin EcnA/B family protein</fullName>
    </recommendedName>
</protein>
<dbReference type="EMBL" id="BAAAZD010000001">
    <property type="protein sequence ID" value="GAA4001802.1"/>
    <property type="molecule type" value="Genomic_DNA"/>
</dbReference>
<evidence type="ECO:0000313" key="2">
    <source>
        <dbReference type="Proteomes" id="UP001501310"/>
    </source>
</evidence>
<dbReference type="Proteomes" id="UP001501310">
    <property type="component" value="Unassembled WGS sequence"/>
</dbReference>
<accession>A0ABP7RT89</accession>
<proteinExistence type="predicted"/>
<evidence type="ECO:0008006" key="3">
    <source>
        <dbReference type="Google" id="ProtNLM"/>
    </source>
</evidence>
<keyword evidence="2" id="KW-1185">Reference proteome</keyword>
<organism evidence="1 2">
    <name type="scientific">Sphingomonas humi</name>
    <dbReference type="NCBI Taxonomy" id="335630"/>
    <lineage>
        <taxon>Bacteria</taxon>
        <taxon>Pseudomonadati</taxon>
        <taxon>Pseudomonadota</taxon>
        <taxon>Alphaproteobacteria</taxon>
        <taxon>Sphingomonadales</taxon>
        <taxon>Sphingomonadaceae</taxon>
        <taxon>Sphingomonas</taxon>
    </lineage>
</organism>
<sequence>MRKFVTLALIGGCLALGACNTVRGAANDLNSAANCTENAINGQRC</sequence>
<dbReference type="RefSeq" id="WP_344709182.1">
    <property type="nucleotide sequence ID" value="NZ_BAAAZD010000001.1"/>
</dbReference>
<dbReference type="PROSITE" id="PS51257">
    <property type="entry name" value="PROKAR_LIPOPROTEIN"/>
    <property type="match status" value="1"/>
</dbReference>
<reference evidence="2" key="1">
    <citation type="journal article" date="2019" name="Int. J. Syst. Evol. Microbiol.">
        <title>The Global Catalogue of Microorganisms (GCM) 10K type strain sequencing project: providing services to taxonomists for standard genome sequencing and annotation.</title>
        <authorList>
            <consortium name="The Broad Institute Genomics Platform"/>
            <consortium name="The Broad Institute Genome Sequencing Center for Infectious Disease"/>
            <person name="Wu L."/>
            <person name="Ma J."/>
        </authorList>
    </citation>
    <scope>NUCLEOTIDE SEQUENCE [LARGE SCALE GENOMIC DNA]</scope>
    <source>
        <strain evidence="2">JCM 16603</strain>
    </source>
</reference>
<name>A0ABP7RT89_9SPHN</name>
<evidence type="ECO:0000313" key="1">
    <source>
        <dbReference type="EMBL" id="GAA4001802.1"/>
    </source>
</evidence>
<comment type="caution">
    <text evidence="1">The sequence shown here is derived from an EMBL/GenBank/DDBJ whole genome shotgun (WGS) entry which is preliminary data.</text>
</comment>
<gene>
    <name evidence="1" type="ORF">GCM10022211_11110</name>
</gene>